<keyword evidence="1" id="KW-0472">Membrane</keyword>
<feature type="transmembrane region" description="Helical" evidence="1">
    <location>
        <begin position="124"/>
        <end position="149"/>
    </location>
</feature>
<dbReference type="EMBL" id="JQCE01000038">
    <property type="protein sequence ID" value="KRO16480.1"/>
    <property type="molecule type" value="Genomic_DNA"/>
</dbReference>
<feature type="transmembrane region" description="Helical" evidence="1">
    <location>
        <begin position="52"/>
        <end position="73"/>
    </location>
</feature>
<protein>
    <submittedName>
        <fullName evidence="2">Uncharacterized protein</fullName>
    </submittedName>
</protein>
<dbReference type="STRING" id="1293598.IV56_GL001263"/>
<evidence type="ECO:0000256" key="1">
    <source>
        <dbReference type="SAM" id="Phobius"/>
    </source>
</evidence>
<dbReference type="PATRIC" id="fig|1293598.4.peg.1327"/>
<dbReference type="AlphaFoldDB" id="A0A0R2MW57"/>
<gene>
    <name evidence="2" type="ORF">IV56_GL001263</name>
</gene>
<reference evidence="2 3" key="1">
    <citation type="journal article" date="2015" name="Genome Announc.">
        <title>Expanding the biotechnology potential of lactobacilli through comparative genomics of 213 strains and associated genera.</title>
        <authorList>
            <person name="Sun Z."/>
            <person name="Harris H.M."/>
            <person name="McCann A."/>
            <person name="Guo C."/>
            <person name="Argimon S."/>
            <person name="Zhang W."/>
            <person name="Yang X."/>
            <person name="Jeffery I.B."/>
            <person name="Cooney J.C."/>
            <person name="Kagawa T.F."/>
            <person name="Liu W."/>
            <person name="Song Y."/>
            <person name="Salvetti E."/>
            <person name="Wrobel A."/>
            <person name="Rasinkangas P."/>
            <person name="Parkhill J."/>
            <person name="Rea M.C."/>
            <person name="O'Sullivan O."/>
            <person name="Ritari J."/>
            <person name="Douillard F.P."/>
            <person name="Paul Ross R."/>
            <person name="Yang R."/>
            <person name="Briner A.E."/>
            <person name="Felis G.E."/>
            <person name="de Vos W.M."/>
            <person name="Barrangou R."/>
            <person name="Klaenhammer T.R."/>
            <person name="Caufield P.W."/>
            <person name="Cui Y."/>
            <person name="Zhang H."/>
            <person name="O'Toole P.W."/>
        </authorList>
    </citation>
    <scope>NUCLEOTIDE SEQUENCE [LARGE SCALE GENOMIC DNA]</scope>
    <source>
        <strain evidence="2 3">DSM 24301</strain>
    </source>
</reference>
<dbReference type="OrthoDB" id="10009261at2"/>
<organism evidence="2 3">
    <name type="scientific">Lacticaseibacillus saniviri JCM 17471 = DSM 24301</name>
    <dbReference type="NCBI Taxonomy" id="1293598"/>
    <lineage>
        <taxon>Bacteria</taxon>
        <taxon>Bacillati</taxon>
        <taxon>Bacillota</taxon>
        <taxon>Bacilli</taxon>
        <taxon>Lactobacillales</taxon>
        <taxon>Lactobacillaceae</taxon>
        <taxon>Lacticaseibacillus</taxon>
    </lineage>
</organism>
<keyword evidence="1" id="KW-1133">Transmembrane helix</keyword>
<feature type="transmembrane region" description="Helical" evidence="1">
    <location>
        <begin position="85"/>
        <end position="112"/>
    </location>
</feature>
<feature type="transmembrane region" description="Helical" evidence="1">
    <location>
        <begin position="161"/>
        <end position="181"/>
    </location>
</feature>
<feature type="transmembrane region" description="Helical" evidence="1">
    <location>
        <begin position="12"/>
        <end position="32"/>
    </location>
</feature>
<proteinExistence type="predicted"/>
<evidence type="ECO:0000313" key="3">
    <source>
        <dbReference type="Proteomes" id="UP000050969"/>
    </source>
</evidence>
<dbReference type="Proteomes" id="UP000050969">
    <property type="component" value="Unassembled WGS sequence"/>
</dbReference>
<keyword evidence="3" id="KW-1185">Reference proteome</keyword>
<accession>A0A0R2MW57</accession>
<name>A0A0R2MW57_9LACO</name>
<comment type="caution">
    <text evidence="2">The sequence shown here is derived from an EMBL/GenBank/DDBJ whole genome shotgun (WGS) entry which is preliminary data.</text>
</comment>
<feature type="transmembrane region" description="Helical" evidence="1">
    <location>
        <begin position="201"/>
        <end position="222"/>
    </location>
</feature>
<sequence length="234" mass="26110">MKKKLLGWQLGIVWALVWGIVMLGYVVVMARVTKPDVWTGGLLIPSTQTSPTGFTVGWLSGFVGFALVSAFFITRRTVDTATKGYLFSDLLGSFGLTYAVFTAFVVGSALIYPQTGLSWPTQHWFGIVIVVAVWLAMMALGLLFGLYMLSIIASYRRIRSGSYLLIIPIALLGLQRLVYLNNWAIQFPGGTYRIYALHPTLFLPWWLILIAIVLLFAGVVWLTKYAATRFERAQ</sequence>
<keyword evidence="1" id="KW-0812">Transmembrane</keyword>
<dbReference type="RefSeq" id="WP_054777643.1">
    <property type="nucleotide sequence ID" value="NZ_BBBX01000017.1"/>
</dbReference>
<evidence type="ECO:0000313" key="2">
    <source>
        <dbReference type="EMBL" id="KRO16480.1"/>
    </source>
</evidence>